<feature type="transmembrane region" description="Helical" evidence="7">
    <location>
        <begin position="311"/>
        <end position="330"/>
    </location>
</feature>
<keyword evidence="4 6" id="KW-0067">ATP-binding</keyword>
<dbReference type="GO" id="GO:0004674">
    <property type="term" value="F:protein serine/threonine kinase activity"/>
    <property type="evidence" value="ECO:0007669"/>
    <property type="project" value="TreeGrafter"/>
</dbReference>
<dbReference type="InterPro" id="IPR017441">
    <property type="entry name" value="Protein_kinase_ATP_BS"/>
</dbReference>
<feature type="domain" description="Protein kinase" evidence="8">
    <location>
        <begin position="31"/>
        <end position="292"/>
    </location>
</feature>
<dbReference type="KEGG" id="uam:UABAM_00329"/>
<evidence type="ECO:0000256" key="4">
    <source>
        <dbReference type="ARBA" id="ARBA00022840"/>
    </source>
</evidence>
<dbReference type="Pfam" id="PF00069">
    <property type="entry name" value="Pkinase"/>
    <property type="match status" value="1"/>
</dbReference>
<evidence type="ECO:0000256" key="2">
    <source>
        <dbReference type="ARBA" id="ARBA00022741"/>
    </source>
</evidence>
<dbReference type="Gene3D" id="1.10.510.10">
    <property type="entry name" value="Transferase(Phosphotransferase) domain 1"/>
    <property type="match status" value="1"/>
</dbReference>
<evidence type="ECO:0000256" key="5">
    <source>
        <dbReference type="PROSITE-ProRule" id="PRU00339"/>
    </source>
</evidence>
<dbReference type="OrthoDB" id="6111975at2"/>
<dbReference type="InterPro" id="IPR011009">
    <property type="entry name" value="Kinase-like_dom_sf"/>
</dbReference>
<dbReference type="PANTHER" id="PTHR43289:SF6">
    <property type="entry name" value="SERINE_THREONINE-PROTEIN KINASE NEKL-3"/>
    <property type="match status" value="1"/>
</dbReference>
<keyword evidence="2 6" id="KW-0547">Nucleotide-binding</keyword>
<evidence type="ECO:0000313" key="10">
    <source>
        <dbReference type="Proteomes" id="UP000326354"/>
    </source>
</evidence>
<feature type="binding site" evidence="6">
    <location>
        <position position="60"/>
    </location>
    <ligand>
        <name>ATP</name>
        <dbReference type="ChEBI" id="CHEBI:30616"/>
    </ligand>
</feature>
<dbReference type="PANTHER" id="PTHR43289">
    <property type="entry name" value="MITOGEN-ACTIVATED PROTEIN KINASE KINASE KINASE 20-RELATED"/>
    <property type="match status" value="1"/>
</dbReference>
<dbReference type="PROSITE" id="PS50011">
    <property type="entry name" value="PROTEIN_KINASE_DOM"/>
    <property type="match status" value="1"/>
</dbReference>
<keyword evidence="7" id="KW-0472">Membrane</keyword>
<evidence type="ECO:0000256" key="6">
    <source>
        <dbReference type="PROSITE-ProRule" id="PRU10141"/>
    </source>
</evidence>
<dbReference type="InterPro" id="IPR019734">
    <property type="entry name" value="TPR_rpt"/>
</dbReference>
<dbReference type="PROSITE" id="PS00108">
    <property type="entry name" value="PROTEIN_KINASE_ST"/>
    <property type="match status" value="1"/>
</dbReference>
<evidence type="ECO:0000313" key="9">
    <source>
        <dbReference type="EMBL" id="BBM81986.1"/>
    </source>
</evidence>
<proteinExistence type="predicted"/>
<dbReference type="GO" id="GO:0005524">
    <property type="term" value="F:ATP binding"/>
    <property type="evidence" value="ECO:0007669"/>
    <property type="project" value="UniProtKB-UniRule"/>
</dbReference>
<keyword evidence="10" id="KW-1185">Reference proteome</keyword>
<keyword evidence="3 9" id="KW-0418">Kinase</keyword>
<dbReference type="Proteomes" id="UP000326354">
    <property type="component" value="Chromosome"/>
</dbReference>
<dbReference type="RefSeq" id="WP_151966246.1">
    <property type="nucleotide sequence ID" value="NZ_AP019860.1"/>
</dbReference>
<evidence type="ECO:0000256" key="3">
    <source>
        <dbReference type="ARBA" id="ARBA00022777"/>
    </source>
</evidence>
<accession>A0A5S9IIA8</accession>
<dbReference type="SUPFAM" id="SSF48452">
    <property type="entry name" value="TPR-like"/>
    <property type="match status" value="1"/>
</dbReference>
<dbReference type="Gene3D" id="1.25.40.10">
    <property type="entry name" value="Tetratricopeptide repeat domain"/>
    <property type="match status" value="1"/>
</dbReference>
<keyword evidence="1" id="KW-0808">Transferase</keyword>
<sequence>MSDSFFDELLQETQEQNCFGDFKPGAKIDRYKIISSIGAGGMGIVFKAEDAHTQQIVAIKVILQNRLTSLSRKRFLQEVEVSGQLDHGNIIKVIKAGSFKEHIFLVMEYVAGFPLDEYCRHKQLTLEEKIRLFMQICKAMGHAHKRKVIHRDLKPENIMITDEGQVKVMDFGLAKLTEGKKFQLTKSQEIMGSPRYMSPEQAKGDRNVDARTDVYALGAILYEILTGEQMMPGDTLMEILYNIQRQNYAKRLIVNEVNAPKNIELIWKKSVAKKNSRYANAGELYIALQQYLQQKNFSPLQRVMQRFVLHLREFLILSIIAVIAAIYVVFSQMPQKRQRIHLPENLKTLQNLVDRKLFDAAQELIAKLRDRKLNRQKLQLLTLQVQNAKGLHYDVYNTVVAMDDDDITPEIALEQIQALIHMNKHELCGRYLSRLEKINRKYNREALSSKLIVYFYQKKYREVLNIYKVLGVTGENLDVFLGCSYLEIYNAIVACEKKIYDLTKKMNLLRESKKHSIQREIDDERKLCKELLIHGAQNVAVQKSPPRKIGTKTVVLTNAYKIFKSVKDKHRNILFYEGFAKTNIFLHKETKVNRYLANAQKYLHQATIARPKNYDYLILLGQVYSQRKFYQKAYLVFEKAIALSNNNVKALDAIMRLPLEDSRYQERIFWSIFRSFGTNFKTSKPDLLRENIENIKLQNAHYYEAWRSNRYNKSDIKQICELFSSATEYAQELATKMLVLKSYSYPLHKVDDYASRVAQHIPRLSLLQNNDIREKFYTARKKVVYYQLADFYLHRKELPNTESFQKDVESLLLNSEEHILIRYLAAKMLVQKSDSLLISHYNDRDDVELALVSSCALIEEGLIIDLNVLLAQNMRLDTLEKTLLYTRLFRIDNKYYELFLKRYRPQNAWRNLEVKINKSTTLTKDILAVAGILWWQADVKMPHHRAGEILRDAMNSKDKIFAAYAHHFYWISPHVYTTLNNEYLDQYYGWLRDKNVDASCKLQMLNSNRFYTRINDTYFFDTLGKLAIEGSSTVRLKATYILADRQPYSREYVRIVNRTSLPNAQRTLAYVSGVIGQLQKLVKNKQKGKYDEVISQIRSLYHQLMENKDDDAFKSFIYKVTAFLGFRSLRQLREYEYSPSLKANIIMNLCSDPMLPETMLPFVSGFLKVSHDSNTLLKTTLSNYESPAVPNVIRSIAASYSFLGEKAPRKDDKVWKAGFAWGKYRKLRQTLMLKETGFYERIRAASSSYYDLYLQKLTKNKHGNEKKPQQIFRYIKQLKVALSFAQQDVFRSKYNYELSILYHAMSRLVKEESKAQKFLHLAEAHIEKSLKQIDLPLEYKMRYELQWAYVKSETSISQAHAAIEKYLPLNRNPVFFDVMLACLKNHSGEKSKLLYREILYKKLLLMAKFRFINDDDNKKAYSKIREIHLLLQKVSRDPSFHQMCYEILQTYLKLEND</sequence>
<dbReference type="InterPro" id="IPR011990">
    <property type="entry name" value="TPR-like_helical_dom_sf"/>
</dbReference>
<dbReference type="PROSITE" id="PS50005">
    <property type="entry name" value="TPR"/>
    <property type="match status" value="1"/>
</dbReference>
<protein>
    <submittedName>
        <fullName evidence="9">Protein kinase</fullName>
    </submittedName>
</protein>
<dbReference type="CDD" id="cd14014">
    <property type="entry name" value="STKc_PknB_like"/>
    <property type="match status" value="1"/>
</dbReference>
<evidence type="ECO:0000256" key="7">
    <source>
        <dbReference type="SAM" id="Phobius"/>
    </source>
</evidence>
<evidence type="ECO:0000256" key="1">
    <source>
        <dbReference type="ARBA" id="ARBA00022679"/>
    </source>
</evidence>
<dbReference type="EMBL" id="AP019860">
    <property type="protein sequence ID" value="BBM81986.1"/>
    <property type="molecule type" value="Genomic_DNA"/>
</dbReference>
<name>A0A5S9IIA8_UABAM</name>
<keyword evidence="7" id="KW-0812">Transmembrane</keyword>
<gene>
    <name evidence="9" type="ORF">UABAM_00329</name>
</gene>
<dbReference type="InterPro" id="IPR008271">
    <property type="entry name" value="Ser/Thr_kinase_AS"/>
</dbReference>
<reference evidence="9 10" key="1">
    <citation type="submission" date="2019-08" db="EMBL/GenBank/DDBJ databases">
        <title>Complete genome sequence of Candidatus Uab amorphum.</title>
        <authorList>
            <person name="Shiratori T."/>
            <person name="Suzuki S."/>
            <person name="Kakizawa Y."/>
            <person name="Ishida K."/>
        </authorList>
    </citation>
    <scope>NUCLEOTIDE SEQUENCE [LARGE SCALE GENOMIC DNA]</scope>
    <source>
        <strain evidence="9 10">SRT547</strain>
    </source>
</reference>
<feature type="repeat" description="TPR" evidence="5">
    <location>
        <begin position="614"/>
        <end position="647"/>
    </location>
</feature>
<keyword evidence="5" id="KW-0802">TPR repeat</keyword>
<dbReference type="PROSITE" id="PS00107">
    <property type="entry name" value="PROTEIN_KINASE_ATP"/>
    <property type="match status" value="1"/>
</dbReference>
<dbReference type="SMART" id="SM00220">
    <property type="entry name" value="S_TKc"/>
    <property type="match status" value="1"/>
</dbReference>
<organism evidence="9 10">
    <name type="scientific">Uabimicrobium amorphum</name>
    <dbReference type="NCBI Taxonomy" id="2596890"/>
    <lineage>
        <taxon>Bacteria</taxon>
        <taxon>Pseudomonadati</taxon>
        <taxon>Planctomycetota</taxon>
        <taxon>Candidatus Uabimicrobiia</taxon>
        <taxon>Candidatus Uabimicrobiales</taxon>
        <taxon>Candidatus Uabimicrobiaceae</taxon>
        <taxon>Candidatus Uabimicrobium</taxon>
    </lineage>
</organism>
<evidence type="ECO:0000259" key="8">
    <source>
        <dbReference type="PROSITE" id="PS50011"/>
    </source>
</evidence>
<dbReference type="InterPro" id="IPR000719">
    <property type="entry name" value="Prot_kinase_dom"/>
</dbReference>
<dbReference type="SUPFAM" id="SSF56112">
    <property type="entry name" value="Protein kinase-like (PK-like)"/>
    <property type="match status" value="1"/>
</dbReference>
<keyword evidence="7" id="KW-1133">Transmembrane helix</keyword>